<gene>
    <name evidence="1" type="ORF">PHYPA_012066</name>
</gene>
<dbReference type="EMBL" id="ABEU02000009">
    <property type="protein sequence ID" value="PNR47593.1"/>
    <property type="molecule type" value="Genomic_DNA"/>
</dbReference>
<proteinExistence type="predicted"/>
<evidence type="ECO:0000313" key="1">
    <source>
        <dbReference type="EMBL" id="PNR47593.1"/>
    </source>
</evidence>
<name>A0A2K1K1C8_PHYPA</name>
<evidence type="ECO:0000313" key="3">
    <source>
        <dbReference type="Proteomes" id="UP000006727"/>
    </source>
</evidence>
<dbReference type="PaxDb" id="3218-PP1S90_22V6.1"/>
<reference evidence="1 3" key="1">
    <citation type="journal article" date="2008" name="Science">
        <title>The Physcomitrella genome reveals evolutionary insights into the conquest of land by plants.</title>
        <authorList>
            <person name="Rensing S."/>
            <person name="Lang D."/>
            <person name="Zimmer A."/>
            <person name="Terry A."/>
            <person name="Salamov A."/>
            <person name="Shapiro H."/>
            <person name="Nishiyama T."/>
            <person name="Perroud P.-F."/>
            <person name="Lindquist E."/>
            <person name="Kamisugi Y."/>
            <person name="Tanahashi T."/>
            <person name="Sakakibara K."/>
            <person name="Fujita T."/>
            <person name="Oishi K."/>
            <person name="Shin-I T."/>
            <person name="Kuroki Y."/>
            <person name="Toyoda A."/>
            <person name="Suzuki Y."/>
            <person name="Hashimoto A."/>
            <person name="Yamaguchi K."/>
            <person name="Sugano A."/>
            <person name="Kohara Y."/>
            <person name="Fujiyama A."/>
            <person name="Anterola A."/>
            <person name="Aoki S."/>
            <person name="Ashton N."/>
            <person name="Barbazuk W.B."/>
            <person name="Barker E."/>
            <person name="Bennetzen J."/>
            <person name="Bezanilla M."/>
            <person name="Blankenship R."/>
            <person name="Cho S.H."/>
            <person name="Dutcher S."/>
            <person name="Estelle M."/>
            <person name="Fawcett J.A."/>
            <person name="Gundlach H."/>
            <person name="Hanada K."/>
            <person name="Heyl A."/>
            <person name="Hicks K.A."/>
            <person name="Hugh J."/>
            <person name="Lohr M."/>
            <person name="Mayer K."/>
            <person name="Melkozernov A."/>
            <person name="Murata T."/>
            <person name="Nelson D."/>
            <person name="Pils B."/>
            <person name="Prigge M."/>
            <person name="Reiss B."/>
            <person name="Renner T."/>
            <person name="Rombauts S."/>
            <person name="Rushton P."/>
            <person name="Sanderfoot A."/>
            <person name="Schween G."/>
            <person name="Shiu S.-H."/>
            <person name="Stueber K."/>
            <person name="Theodoulou F.L."/>
            <person name="Tu H."/>
            <person name="Van de Peer Y."/>
            <person name="Verrier P.J."/>
            <person name="Waters E."/>
            <person name="Wood A."/>
            <person name="Yang L."/>
            <person name="Cove D."/>
            <person name="Cuming A."/>
            <person name="Hasebe M."/>
            <person name="Lucas S."/>
            <person name="Mishler D.B."/>
            <person name="Reski R."/>
            <person name="Grigoriev I."/>
            <person name="Quatrano R.S."/>
            <person name="Boore J.L."/>
        </authorList>
    </citation>
    <scope>NUCLEOTIDE SEQUENCE [LARGE SCALE GENOMIC DNA]</scope>
    <source>
        <strain evidence="2 3">cv. Gransden 2004</strain>
    </source>
</reference>
<sequence length="106" mass="12282">MLTTDKLRTREGEFIENYATKDVDRPTGLFSTDEEFCPPLKEGFTSFCLPAGRPSQWIGPHFYLLIERPPTQEPVVWQGWMRCTRFVTLTKGKDQTLEVFHLFVGP</sequence>
<organism evidence="1">
    <name type="scientific">Physcomitrium patens</name>
    <name type="common">Spreading-leaved earth moss</name>
    <name type="synonym">Physcomitrella patens</name>
    <dbReference type="NCBI Taxonomy" id="3218"/>
    <lineage>
        <taxon>Eukaryota</taxon>
        <taxon>Viridiplantae</taxon>
        <taxon>Streptophyta</taxon>
        <taxon>Embryophyta</taxon>
        <taxon>Bryophyta</taxon>
        <taxon>Bryophytina</taxon>
        <taxon>Bryopsida</taxon>
        <taxon>Funariidae</taxon>
        <taxon>Funariales</taxon>
        <taxon>Funariaceae</taxon>
        <taxon>Physcomitrium</taxon>
    </lineage>
</organism>
<reference evidence="2" key="3">
    <citation type="submission" date="2020-12" db="UniProtKB">
        <authorList>
            <consortium name="EnsemblPlants"/>
        </authorList>
    </citation>
    <scope>IDENTIFICATION</scope>
</reference>
<accession>A0A2K1K1C8</accession>
<protein>
    <submittedName>
        <fullName evidence="1 2">Uncharacterized protein</fullName>
    </submittedName>
</protein>
<dbReference type="Proteomes" id="UP000006727">
    <property type="component" value="Chromosome 9"/>
</dbReference>
<reference evidence="1 3" key="2">
    <citation type="journal article" date="2018" name="Plant J.">
        <title>The Physcomitrella patens chromosome-scale assembly reveals moss genome structure and evolution.</title>
        <authorList>
            <person name="Lang D."/>
            <person name="Ullrich K.K."/>
            <person name="Murat F."/>
            <person name="Fuchs J."/>
            <person name="Jenkins J."/>
            <person name="Haas F.B."/>
            <person name="Piednoel M."/>
            <person name="Gundlach H."/>
            <person name="Van Bel M."/>
            <person name="Meyberg R."/>
            <person name="Vives C."/>
            <person name="Morata J."/>
            <person name="Symeonidi A."/>
            <person name="Hiss M."/>
            <person name="Muchero W."/>
            <person name="Kamisugi Y."/>
            <person name="Saleh O."/>
            <person name="Blanc G."/>
            <person name="Decker E.L."/>
            <person name="van Gessel N."/>
            <person name="Grimwood J."/>
            <person name="Hayes R.D."/>
            <person name="Graham S.W."/>
            <person name="Gunter L.E."/>
            <person name="McDaniel S.F."/>
            <person name="Hoernstein S.N.W."/>
            <person name="Larsson A."/>
            <person name="Li F.W."/>
            <person name="Perroud P.F."/>
            <person name="Phillips J."/>
            <person name="Ranjan P."/>
            <person name="Rokshar D.S."/>
            <person name="Rothfels C.J."/>
            <person name="Schneider L."/>
            <person name="Shu S."/>
            <person name="Stevenson D.W."/>
            <person name="Thummler F."/>
            <person name="Tillich M."/>
            <person name="Villarreal Aguilar J.C."/>
            <person name="Widiez T."/>
            <person name="Wong G.K."/>
            <person name="Wymore A."/>
            <person name="Zhang Y."/>
            <person name="Zimmer A.D."/>
            <person name="Quatrano R.S."/>
            <person name="Mayer K.F.X."/>
            <person name="Goodstein D."/>
            <person name="Casacuberta J.M."/>
            <person name="Vandepoele K."/>
            <person name="Reski R."/>
            <person name="Cuming A.C."/>
            <person name="Tuskan G.A."/>
            <person name="Maumus F."/>
            <person name="Salse J."/>
            <person name="Schmutz J."/>
            <person name="Rensing S.A."/>
        </authorList>
    </citation>
    <scope>NUCLEOTIDE SEQUENCE [LARGE SCALE GENOMIC DNA]</scope>
    <source>
        <strain evidence="2 3">cv. Gransden 2004</strain>
    </source>
</reference>
<dbReference type="InParanoid" id="A0A2K1K1C8"/>
<dbReference type="AlphaFoldDB" id="A0A2K1K1C8"/>
<keyword evidence="3" id="KW-1185">Reference proteome</keyword>
<dbReference type="EnsemblPlants" id="Pp3c9_370V3.1">
    <property type="protein sequence ID" value="PAC:32912303.CDS.1"/>
    <property type="gene ID" value="Pp3c9_370"/>
</dbReference>
<dbReference type="Gramene" id="Pp3c9_370V3.1">
    <property type="protein sequence ID" value="PAC:32912303.CDS.1"/>
    <property type="gene ID" value="Pp3c9_370"/>
</dbReference>
<evidence type="ECO:0000313" key="2">
    <source>
        <dbReference type="EnsemblPlants" id="PAC:32912303.CDS.1"/>
    </source>
</evidence>